<dbReference type="RefSeq" id="WP_269886168.1">
    <property type="nucleotide sequence ID" value="NZ_JAQAGZ010000045.1"/>
</dbReference>
<name>A0ABT4QLS0_9BACL</name>
<sequence length="73" mass="7760">MAAIAQEMAASSEQVNASVAEIYSIVQAASANSRDVASTSEKQLIVVETLAVSSEELKQISIELSEMVGRFKL</sequence>
<organism evidence="1 2">
    <name type="scientific">Paenibacillus gyeongsangnamensis</name>
    <dbReference type="NCBI Taxonomy" id="3388067"/>
    <lineage>
        <taxon>Bacteria</taxon>
        <taxon>Bacillati</taxon>
        <taxon>Bacillota</taxon>
        <taxon>Bacilli</taxon>
        <taxon>Bacillales</taxon>
        <taxon>Paenibacillaceae</taxon>
        <taxon>Paenibacillus</taxon>
    </lineage>
</organism>
<keyword evidence="2" id="KW-1185">Reference proteome</keyword>
<evidence type="ECO:0000313" key="1">
    <source>
        <dbReference type="EMBL" id="MCZ8517641.1"/>
    </source>
</evidence>
<evidence type="ECO:0008006" key="3">
    <source>
        <dbReference type="Google" id="ProtNLM"/>
    </source>
</evidence>
<proteinExistence type="predicted"/>
<protein>
    <recommendedName>
        <fullName evidence="3">Methyl-accepting transducer domain-containing protein</fullName>
    </recommendedName>
</protein>
<dbReference type="EMBL" id="JAQAGZ010000045">
    <property type="protein sequence ID" value="MCZ8517641.1"/>
    <property type="molecule type" value="Genomic_DNA"/>
</dbReference>
<dbReference type="Gene3D" id="1.10.287.950">
    <property type="entry name" value="Methyl-accepting chemotaxis protein"/>
    <property type="match status" value="1"/>
</dbReference>
<dbReference type="SUPFAM" id="SSF58104">
    <property type="entry name" value="Methyl-accepting chemotaxis protein (MCP) signaling domain"/>
    <property type="match status" value="1"/>
</dbReference>
<gene>
    <name evidence="1" type="ORF">O9H85_36030</name>
</gene>
<dbReference type="Proteomes" id="UP001527882">
    <property type="component" value="Unassembled WGS sequence"/>
</dbReference>
<evidence type="ECO:0000313" key="2">
    <source>
        <dbReference type="Proteomes" id="UP001527882"/>
    </source>
</evidence>
<comment type="caution">
    <text evidence="1">The sequence shown here is derived from an EMBL/GenBank/DDBJ whole genome shotgun (WGS) entry which is preliminary data.</text>
</comment>
<reference evidence="1 2" key="1">
    <citation type="submission" date="2022-12" db="EMBL/GenBank/DDBJ databases">
        <title>Draft genome sequence of Paenibacillus sp. dW9.</title>
        <authorList>
            <person name="Choi E.-W."/>
            <person name="Kim D.-U."/>
        </authorList>
    </citation>
    <scope>NUCLEOTIDE SEQUENCE [LARGE SCALE GENOMIC DNA]</scope>
    <source>
        <strain evidence="2">dW9</strain>
    </source>
</reference>
<accession>A0ABT4QLS0</accession>